<dbReference type="Proteomes" id="UP000248795">
    <property type="component" value="Unassembled WGS sequence"/>
</dbReference>
<dbReference type="EMBL" id="QKVK01000006">
    <property type="protein sequence ID" value="PZF76350.1"/>
    <property type="molecule type" value="Genomic_DNA"/>
</dbReference>
<evidence type="ECO:0000256" key="2">
    <source>
        <dbReference type="ARBA" id="ARBA00023136"/>
    </source>
</evidence>
<dbReference type="Pfam" id="PF04355">
    <property type="entry name" value="BamE"/>
    <property type="match status" value="1"/>
</dbReference>
<comment type="caution">
    <text evidence="6">The sequence shown here is derived from an EMBL/GenBank/DDBJ whole genome shotgun (WGS) entry which is preliminary data.</text>
</comment>
<dbReference type="InterPro" id="IPR037873">
    <property type="entry name" value="BamE-like"/>
</dbReference>
<feature type="chain" id="PRO_5016098813" evidence="4">
    <location>
        <begin position="24"/>
        <end position="156"/>
    </location>
</feature>
<dbReference type="RefSeq" id="WP_111199187.1">
    <property type="nucleotide sequence ID" value="NZ_QKVK01000006.1"/>
</dbReference>
<feature type="signal peptide" evidence="4">
    <location>
        <begin position="1"/>
        <end position="23"/>
    </location>
</feature>
<evidence type="ECO:0000259" key="5">
    <source>
        <dbReference type="Pfam" id="PF04355"/>
    </source>
</evidence>
<keyword evidence="1 4" id="KW-0732">Signal</keyword>
<dbReference type="InterPro" id="IPR026592">
    <property type="entry name" value="BamE"/>
</dbReference>
<reference evidence="7" key="1">
    <citation type="submission" date="2018-06" db="EMBL/GenBank/DDBJ databases">
        <title>Aestuariibacter litoralis strain KCTC 52945T.</title>
        <authorList>
            <person name="Li X."/>
            <person name="Salam N."/>
            <person name="Li J.-L."/>
            <person name="Chen Y.-M."/>
            <person name="Yang Z.-W."/>
            <person name="Zhang L.-Y."/>
            <person name="Han M.-X."/>
            <person name="Xiao M."/>
            <person name="Li W.-J."/>
        </authorList>
    </citation>
    <scope>NUCLEOTIDE SEQUENCE [LARGE SCALE GENOMIC DNA]</scope>
    <source>
        <strain evidence="7">KCTC 52945</strain>
    </source>
</reference>
<evidence type="ECO:0000313" key="6">
    <source>
        <dbReference type="EMBL" id="PZF76350.1"/>
    </source>
</evidence>
<dbReference type="InterPro" id="IPR007450">
    <property type="entry name" value="BamE_dom"/>
</dbReference>
<evidence type="ECO:0000256" key="3">
    <source>
        <dbReference type="ARBA" id="ARBA00023237"/>
    </source>
</evidence>
<dbReference type="PANTHER" id="PTHR37482">
    <property type="entry name" value="OUTER MEMBRANE PROTEIN ASSEMBLY FACTOR BAME"/>
    <property type="match status" value="1"/>
</dbReference>
<feature type="domain" description="Outer membrane protein assembly factor BamE" evidence="5">
    <location>
        <begin position="33"/>
        <end position="107"/>
    </location>
</feature>
<dbReference type="GO" id="GO:0051205">
    <property type="term" value="P:protein insertion into membrane"/>
    <property type="evidence" value="ECO:0007669"/>
    <property type="project" value="TreeGrafter"/>
</dbReference>
<accession>A0A2W2AUQ8</accession>
<dbReference type="Gene3D" id="3.30.1450.10">
    <property type="match status" value="1"/>
</dbReference>
<dbReference type="GO" id="GO:1990063">
    <property type="term" value="C:Bam protein complex"/>
    <property type="evidence" value="ECO:0007669"/>
    <property type="project" value="TreeGrafter"/>
</dbReference>
<dbReference type="AlphaFoldDB" id="A0A2W2AUQ8"/>
<evidence type="ECO:0000256" key="1">
    <source>
        <dbReference type="ARBA" id="ARBA00022729"/>
    </source>
</evidence>
<name>A0A2W2AUQ8_9HYPH</name>
<keyword evidence="7" id="KW-1185">Reference proteome</keyword>
<keyword evidence="2" id="KW-0472">Membrane</keyword>
<evidence type="ECO:0000313" key="7">
    <source>
        <dbReference type="Proteomes" id="UP000248795"/>
    </source>
</evidence>
<evidence type="ECO:0000256" key="4">
    <source>
        <dbReference type="SAM" id="SignalP"/>
    </source>
</evidence>
<dbReference type="PROSITE" id="PS51257">
    <property type="entry name" value="PROKAR_LIPOPROTEIN"/>
    <property type="match status" value="1"/>
</dbReference>
<protein>
    <submittedName>
        <fullName evidence="6">Outer membrane protein assembly factor BamE</fullName>
    </submittedName>
</protein>
<dbReference type="PANTHER" id="PTHR37482:SF1">
    <property type="entry name" value="OUTER MEMBRANE PROTEIN ASSEMBLY FACTOR BAME"/>
    <property type="match status" value="1"/>
</dbReference>
<dbReference type="GO" id="GO:0030674">
    <property type="term" value="F:protein-macromolecule adaptor activity"/>
    <property type="evidence" value="ECO:0007669"/>
    <property type="project" value="TreeGrafter"/>
</dbReference>
<dbReference type="GO" id="GO:0043165">
    <property type="term" value="P:Gram-negative-bacterium-type cell outer membrane assembly"/>
    <property type="evidence" value="ECO:0007669"/>
    <property type="project" value="TreeGrafter"/>
</dbReference>
<organism evidence="6 7">
    <name type="scientific">Aestuariivirga litoralis</name>
    <dbReference type="NCBI Taxonomy" id="2650924"/>
    <lineage>
        <taxon>Bacteria</taxon>
        <taxon>Pseudomonadati</taxon>
        <taxon>Pseudomonadota</taxon>
        <taxon>Alphaproteobacteria</taxon>
        <taxon>Hyphomicrobiales</taxon>
        <taxon>Aestuariivirgaceae</taxon>
        <taxon>Aestuariivirga</taxon>
    </lineage>
</organism>
<gene>
    <name evidence="6" type="ORF">DK847_14310</name>
</gene>
<proteinExistence type="predicted"/>
<sequence>MQIIKTRFATSLLAAAGLALLLAGCSPEVEHRGYMPKPGAFDQISNGMTKMEVEGIMGTPSTTASVQYKGDSFYYITQVTTSKAFMTTETDRTVIAIRFNEDGKVKSYAQYGLQDGRVVDINTNATPVYGEDTSIISALLRTSKGTRTAPMLQGKF</sequence>
<keyword evidence="3" id="KW-0998">Cell outer membrane</keyword>